<sequence>MVDDNGAVSSPRNRSFSYSRVVGLDPNACQRVDMLTFRVTAIACETASGDELSICPACAQCALFYFSSHWGSNSAPSGSKETFLTTELSPLLNQAVGRGRRHRIGDEPRAQTEPAWTAWFELVLKIWFD</sequence>
<proteinExistence type="predicted"/>
<comment type="caution">
    <text evidence="1">The sequence shown here is derived from an EMBL/GenBank/DDBJ whole genome shotgun (WGS) entry which is preliminary data.</text>
</comment>
<protein>
    <submittedName>
        <fullName evidence="1">Uncharacterized protein</fullName>
    </submittedName>
</protein>
<keyword evidence="2" id="KW-1185">Reference proteome</keyword>
<reference evidence="1 2" key="1">
    <citation type="journal article" date="2019" name="Commun. Biol.">
        <title>The bagworm genome reveals a unique fibroin gene that provides high tensile strength.</title>
        <authorList>
            <person name="Kono N."/>
            <person name="Nakamura H."/>
            <person name="Ohtoshi R."/>
            <person name="Tomita M."/>
            <person name="Numata K."/>
            <person name="Arakawa K."/>
        </authorList>
    </citation>
    <scope>NUCLEOTIDE SEQUENCE [LARGE SCALE GENOMIC DNA]</scope>
</reference>
<evidence type="ECO:0000313" key="1">
    <source>
        <dbReference type="EMBL" id="GBP52352.1"/>
    </source>
</evidence>
<dbReference type="AlphaFoldDB" id="A0A4C1WPA1"/>
<name>A0A4C1WPA1_EUMVA</name>
<dbReference type="Proteomes" id="UP000299102">
    <property type="component" value="Unassembled WGS sequence"/>
</dbReference>
<organism evidence="1 2">
    <name type="scientific">Eumeta variegata</name>
    <name type="common">Bagworm moth</name>
    <name type="synonym">Eumeta japonica</name>
    <dbReference type="NCBI Taxonomy" id="151549"/>
    <lineage>
        <taxon>Eukaryota</taxon>
        <taxon>Metazoa</taxon>
        <taxon>Ecdysozoa</taxon>
        <taxon>Arthropoda</taxon>
        <taxon>Hexapoda</taxon>
        <taxon>Insecta</taxon>
        <taxon>Pterygota</taxon>
        <taxon>Neoptera</taxon>
        <taxon>Endopterygota</taxon>
        <taxon>Lepidoptera</taxon>
        <taxon>Glossata</taxon>
        <taxon>Ditrysia</taxon>
        <taxon>Tineoidea</taxon>
        <taxon>Psychidae</taxon>
        <taxon>Oiketicinae</taxon>
        <taxon>Eumeta</taxon>
    </lineage>
</organism>
<dbReference type="EMBL" id="BGZK01000601">
    <property type="protein sequence ID" value="GBP52352.1"/>
    <property type="molecule type" value="Genomic_DNA"/>
</dbReference>
<accession>A0A4C1WPA1</accession>
<evidence type="ECO:0000313" key="2">
    <source>
        <dbReference type="Proteomes" id="UP000299102"/>
    </source>
</evidence>
<gene>
    <name evidence="1" type="ORF">EVAR_37738_1</name>
</gene>